<proteinExistence type="predicted"/>
<comment type="caution">
    <text evidence="1">The sequence shown here is derived from an EMBL/GenBank/DDBJ whole genome shotgun (WGS) entry which is preliminary data.</text>
</comment>
<name>A0ABD0VJ49_DENTH</name>
<gene>
    <name evidence="1" type="ORF">M5K25_005627</name>
</gene>
<sequence length="62" mass="6987">MHKISLTESNKGSFNQHSVNTELQRFLNPTGRLLICRFTGSKGVLYPSHGDEVTRRTIGDKL</sequence>
<reference evidence="1 2" key="1">
    <citation type="journal article" date="2024" name="Plant Biotechnol. J.">
        <title>Dendrobium thyrsiflorum genome and its molecular insights into genes involved in important horticultural traits.</title>
        <authorList>
            <person name="Chen B."/>
            <person name="Wang J.Y."/>
            <person name="Zheng P.J."/>
            <person name="Li K.L."/>
            <person name="Liang Y.M."/>
            <person name="Chen X.F."/>
            <person name="Zhang C."/>
            <person name="Zhao X."/>
            <person name="He X."/>
            <person name="Zhang G.Q."/>
            <person name="Liu Z.J."/>
            <person name="Xu Q."/>
        </authorList>
    </citation>
    <scope>NUCLEOTIDE SEQUENCE [LARGE SCALE GENOMIC DNA]</scope>
    <source>
        <strain evidence="1">GZMU011</strain>
    </source>
</reference>
<accession>A0ABD0VJ49</accession>
<dbReference type="EMBL" id="JANQDX010000005">
    <property type="protein sequence ID" value="KAL0924770.1"/>
    <property type="molecule type" value="Genomic_DNA"/>
</dbReference>
<dbReference type="Proteomes" id="UP001552299">
    <property type="component" value="Unassembled WGS sequence"/>
</dbReference>
<protein>
    <submittedName>
        <fullName evidence="1">Uncharacterized protein</fullName>
    </submittedName>
</protein>
<keyword evidence="2" id="KW-1185">Reference proteome</keyword>
<evidence type="ECO:0000313" key="1">
    <source>
        <dbReference type="EMBL" id="KAL0924770.1"/>
    </source>
</evidence>
<organism evidence="1 2">
    <name type="scientific">Dendrobium thyrsiflorum</name>
    <name type="common">Pinecone-like raceme dendrobium</name>
    <name type="synonym">Orchid</name>
    <dbReference type="NCBI Taxonomy" id="117978"/>
    <lineage>
        <taxon>Eukaryota</taxon>
        <taxon>Viridiplantae</taxon>
        <taxon>Streptophyta</taxon>
        <taxon>Embryophyta</taxon>
        <taxon>Tracheophyta</taxon>
        <taxon>Spermatophyta</taxon>
        <taxon>Magnoliopsida</taxon>
        <taxon>Liliopsida</taxon>
        <taxon>Asparagales</taxon>
        <taxon>Orchidaceae</taxon>
        <taxon>Epidendroideae</taxon>
        <taxon>Malaxideae</taxon>
        <taxon>Dendrobiinae</taxon>
        <taxon>Dendrobium</taxon>
    </lineage>
</organism>
<dbReference type="AlphaFoldDB" id="A0ABD0VJ49"/>
<evidence type="ECO:0000313" key="2">
    <source>
        <dbReference type="Proteomes" id="UP001552299"/>
    </source>
</evidence>